<name>A0A9P4PXX2_9PEZI</name>
<sequence length="158" mass="17180">MDVMALRIPCTSNGQHYSPDNFRFGGICHCSLSFRARTYTNAPIHNEFPSSGPPSQYELQYGDGHGPAVSIVMGSLVITHETPHDTFNEAFTVSSSDISSLSSLFQTLLDVSEPFLSLDTGESWILSFVNALTAPPATPELFENVASSMTQYIRSGPN</sequence>
<dbReference type="Proteomes" id="UP000799441">
    <property type="component" value="Unassembled WGS sequence"/>
</dbReference>
<evidence type="ECO:0000313" key="2">
    <source>
        <dbReference type="Proteomes" id="UP000799441"/>
    </source>
</evidence>
<dbReference type="EMBL" id="MU003856">
    <property type="protein sequence ID" value="KAF2716973.1"/>
    <property type="molecule type" value="Genomic_DNA"/>
</dbReference>
<gene>
    <name evidence="1" type="ORF">K431DRAFT_168411</name>
</gene>
<dbReference type="AlphaFoldDB" id="A0A9P4PXX2"/>
<evidence type="ECO:0000313" key="1">
    <source>
        <dbReference type="EMBL" id="KAF2716973.1"/>
    </source>
</evidence>
<accession>A0A9P4PXX2</accession>
<reference evidence="1" key="1">
    <citation type="journal article" date="2020" name="Stud. Mycol.">
        <title>101 Dothideomycetes genomes: a test case for predicting lifestyles and emergence of pathogens.</title>
        <authorList>
            <person name="Haridas S."/>
            <person name="Albert R."/>
            <person name="Binder M."/>
            <person name="Bloem J."/>
            <person name="Labutti K."/>
            <person name="Salamov A."/>
            <person name="Andreopoulos B."/>
            <person name="Baker S."/>
            <person name="Barry K."/>
            <person name="Bills G."/>
            <person name="Bluhm B."/>
            <person name="Cannon C."/>
            <person name="Castanera R."/>
            <person name="Culley D."/>
            <person name="Daum C."/>
            <person name="Ezra D."/>
            <person name="Gonzalez J."/>
            <person name="Henrissat B."/>
            <person name="Kuo A."/>
            <person name="Liang C."/>
            <person name="Lipzen A."/>
            <person name="Lutzoni F."/>
            <person name="Magnuson J."/>
            <person name="Mondo S."/>
            <person name="Nolan M."/>
            <person name="Ohm R."/>
            <person name="Pangilinan J."/>
            <person name="Park H.-J."/>
            <person name="Ramirez L."/>
            <person name="Alfaro M."/>
            <person name="Sun H."/>
            <person name="Tritt A."/>
            <person name="Yoshinaga Y."/>
            <person name="Zwiers L.-H."/>
            <person name="Turgeon B."/>
            <person name="Goodwin S."/>
            <person name="Spatafora J."/>
            <person name="Crous P."/>
            <person name="Grigoriev I."/>
        </authorList>
    </citation>
    <scope>NUCLEOTIDE SEQUENCE</scope>
    <source>
        <strain evidence="1">CBS 116435</strain>
    </source>
</reference>
<organism evidence="1 2">
    <name type="scientific">Polychaeton citri CBS 116435</name>
    <dbReference type="NCBI Taxonomy" id="1314669"/>
    <lineage>
        <taxon>Eukaryota</taxon>
        <taxon>Fungi</taxon>
        <taxon>Dikarya</taxon>
        <taxon>Ascomycota</taxon>
        <taxon>Pezizomycotina</taxon>
        <taxon>Dothideomycetes</taxon>
        <taxon>Dothideomycetidae</taxon>
        <taxon>Capnodiales</taxon>
        <taxon>Capnodiaceae</taxon>
        <taxon>Polychaeton</taxon>
    </lineage>
</organism>
<dbReference type="OrthoDB" id="5376804at2759"/>
<keyword evidence="2" id="KW-1185">Reference proteome</keyword>
<protein>
    <submittedName>
        <fullName evidence="1">Uncharacterized protein</fullName>
    </submittedName>
</protein>
<proteinExistence type="predicted"/>
<comment type="caution">
    <text evidence="1">The sequence shown here is derived from an EMBL/GenBank/DDBJ whole genome shotgun (WGS) entry which is preliminary data.</text>
</comment>